<proteinExistence type="predicted"/>
<name>A0AAW2Q021_SESRA</name>
<dbReference type="EMBL" id="JACGWJ010000016">
    <property type="protein sequence ID" value="KAL0361154.1"/>
    <property type="molecule type" value="Genomic_DNA"/>
</dbReference>
<dbReference type="AlphaFoldDB" id="A0AAW2Q021"/>
<reference evidence="1" key="2">
    <citation type="journal article" date="2024" name="Plant">
        <title>Genomic evolution and insights into agronomic trait innovations of Sesamum species.</title>
        <authorList>
            <person name="Miao H."/>
            <person name="Wang L."/>
            <person name="Qu L."/>
            <person name="Liu H."/>
            <person name="Sun Y."/>
            <person name="Le M."/>
            <person name="Wang Q."/>
            <person name="Wei S."/>
            <person name="Zheng Y."/>
            <person name="Lin W."/>
            <person name="Duan Y."/>
            <person name="Cao H."/>
            <person name="Xiong S."/>
            <person name="Wang X."/>
            <person name="Wei L."/>
            <person name="Li C."/>
            <person name="Ma Q."/>
            <person name="Ju M."/>
            <person name="Zhao R."/>
            <person name="Li G."/>
            <person name="Mu C."/>
            <person name="Tian Q."/>
            <person name="Mei H."/>
            <person name="Zhang T."/>
            <person name="Gao T."/>
            <person name="Zhang H."/>
        </authorList>
    </citation>
    <scope>NUCLEOTIDE SEQUENCE</scope>
    <source>
        <strain evidence="1">G02</strain>
    </source>
</reference>
<accession>A0AAW2Q021</accession>
<comment type="caution">
    <text evidence="1">The sequence shown here is derived from an EMBL/GenBank/DDBJ whole genome shotgun (WGS) entry which is preliminary data.</text>
</comment>
<evidence type="ECO:0000313" key="1">
    <source>
        <dbReference type="EMBL" id="KAL0361154.1"/>
    </source>
</evidence>
<sequence length="94" mass="10220">MVPSLTLPTTTQALVGFSMPPSAIVPPSMLSPTTCMEKLSVSVITRSHPSNVQTYKRVNGIFTSNVTTVVRNGEVVSSQPSLWFKQTPTNGWLR</sequence>
<gene>
    <name evidence="1" type="ORF">Sradi_3799900</name>
</gene>
<protein>
    <submittedName>
        <fullName evidence="1">Uncharacterized protein</fullName>
    </submittedName>
</protein>
<organism evidence="1">
    <name type="scientific">Sesamum radiatum</name>
    <name type="common">Black benniseed</name>
    <dbReference type="NCBI Taxonomy" id="300843"/>
    <lineage>
        <taxon>Eukaryota</taxon>
        <taxon>Viridiplantae</taxon>
        <taxon>Streptophyta</taxon>
        <taxon>Embryophyta</taxon>
        <taxon>Tracheophyta</taxon>
        <taxon>Spermatophyta</taxon>
        <taxon>Magnoliopsida</taxon>
        <taxon>eudicotyledons</taxon>
        <taxon>Gunneridae</taxon>
        <taxon>Pentapetalae</taxon>
        <taxon>asterids</taxon>
        <taxon>lamiids</taxon>
        <taxon>Lamiales</taxon>
        <taxon>Pedaliaceae</taxon>
        <taxon>Sesamum</taxon>
    </lineage>
</organism>
<reference evidence="1" key="1">
    <citation type="submission" date="2020-06" db="EMBL/GenBank/DDBJ databases">
        <authorList>
            <person name="Li T."/>
            <person name="Hu X."/>
            <person name="Zhang T."/>
            <person name="Song X."/>
            <person name="Zhang H."/>
            <person name="Dai N."/>
            <person name="Sheng W."/>
            <person name="Hou X."/>
            <person name="Wei L."/>
        </authorList>
    </citation>
    <scope>NUCLEOTIDE SEQUENCE</scope>
    <source>
        <strain evidence="1">G02</strain>
        <tissue evidence="1">Leaf</tissue>
    </source>
</reference>